<feature type="repeat" description="ANK" evidence="3">
    <location>
        <begin position="75"/>
        <end position="117"/>
    </location>
</feature>
<evidence type="ECO:0000256" key="2">
    <source>
        <dbReference type="ARBA" id="ARBA00023043"/>
    </source>
</evidence>
<dbReference type="SUPFAM" id="SSF48403">
    <property type="entry name" value="Ankyrin repeat"/>
    <property type="match status" value="2"/>
</dbReference>
<evidence type="ECO:0000256" key="3">
    <source>
        <dbReference type="PROSITE-ProRule" id="PRU00023"/>
    </source>
</evidence>
<proteinExistence type="predicted"/>
<feature type="repeat" description="ANK" evidence="3">
    <location>
        <begin position="1615"/>
        <end position="1647"/>
    </location>
</feature>
<protein>
    <submittedName>
        <fullName evidence="5">Uncharacterized protein</fullName>
    </submittedName>
</protein>
<evidence type="ECO:0000313" key="5">
    <source>
        <dbReference type="EnsemblMetazoa" id="XP_050507865.1"/>
    </source>
</evidence>
<feature type="coiled-coil region" evidence="4">
    <location>
        <begin position="818"/>
        <end position="862"/>
    </location>
</feature>
<dbReference type="EnsemblMetazoa" id="XM_050651908.1">
    <property type="protein sequence ID" value="XP_050507865.1"/>
    <property type="gene ID" value="LOC126885351"/>
</dbReference>
<feature type="repeat" description="ANK" evidence="3">
    <location>
        <begin position="438"/>
        <end position="470"/>
    </location>
</feature>
<dbReference type="InterPro" id="IPR036397">
    <property type="entry name" value="RNaseH_sf"/>
</dbReference>
<dbReference type="InterPro" id="IPR002110">
    <property type="entry name" value="Ankyrin_rpt"/>
</dbReference>
<dbReference type="Pfam" id="PF12796">
    <property type="entry name" value="Ank_2"/>
    <property type="match status" value="6"/>
</dbReference>
<organism evidence="5 6">
    <name type="scientific">Diabrotica virgifera virgifera</name>
    <name type="common">western corn rootworm</name>
    <dbReference type="NCBI Taxonomy" id="50390"/>
    <lineage>
        <taxon>Eukaryota</taxon>
        <taxon>Metazoa</taxon>
        <taxon>Ecdysozoa</taxon>
        <taxon>Arthropoda</taxon>
        <taxon>Hexapoda</taxon>
        <taxon>Insecta</taxon>
        <taxon>Pterygota</taxon>
        <taxon>Neoptera</taxon>
        <taxon>Endopterygota</taxon>
        <taxon>Coleoptera</taxon>
        <taxon>Polyphaga</taxon>
        <taxon>Cucujiformia</taxon>
        <taxon>Chrysomeloidea</taxon>
        <taxon>Chrysomelidae</taxon>
        <taxon>Galerucinae</taxon>
        <taxon>Diabroticina</taxon>
        <taxon>Diabroticites</taxon>
        <taxon>Diabrotica</taxon>
    </lineage>
</organism>
<feature type="repeat" description="ANK" evidence="3">
    <location>
        <begin position="200"/>
        <end position="239"/>
    </location>
</feature>
<keyword evidence="4" id="KW-0175">Coiled coil</keyword>
<dbReference type="PROSITE" id="PS50088">
    <property type="entry name" value="ANK_REPEAT"/>
    <property type="match status" value="13"/>
</dbReference>
<accession>A0ABM5KCF7</accession>
<sequence length="2056" mass="236894">MEEKRPDQSFFKSIKQKYNQLKLRVKYGKIDFNPGEIKINTPLHKVAESGDRELTRLLLKLSPDAEASANRVNNDGDTPLHVAIKKMWQLKHRNCRNNDNVALLLIESGASVNCVDANDDTPLHAVIKQMWQLKYWHCRCYENLACLLIRSGASVNCRDANADTPLHAAIKQTLPQQPIRYIVAQELIMSGASVNCVNAKGDSPLHLAIRFFVLQFEYVPCGTINLLLGHMSDVNSTNNRGFTPLHEAVQAENVKMADWLIIESRNENFNDYEPYYTNISFRKYKRRVPFRMQSVYDDAGNKFLNRFFYSVESEDTTFLVDLVRMLLEAGANVNQQTAEGWTPLHFAVQRGLTDIVDILLQKGASVTLTAQNLPARILLKAPIKVMVKNGLMFKVVNDGYVNLYSGNTVLHQAAESDITDIAKLILDKGADINAQNSRGKTALHIAADNAKYHMVEFLILNGANLSIKDNYGLVPLENIYTGPYELVTAATKKYYDGDDDDDGFDDESYLGYRRELLKYIVLWQYNQEYLFVKNIHDEEYTISNCMPLITNFTIQFLWDKYEDTVDKMKDCIFEGSNISLYTILRHIFNDQLLAVYLRKKSVIQSLHSIDRYCAMFPEYEKVIEILPHKLKSAEERSSLLNKLIMEYNKVLPLEIVLQICSYLNNSDLKKFVVALCEASFTFKNLHEEGKIVKFVWVKAHCGIIHNEKVDMLAKEALDSDNFNKQAELGGEISKQVSSLKRDPGSRKNQQYIKERQDRLEDYWTRFGHNHEKLLDSGVTKDKYFETKYYEQVFKTYIEGKTLLEEYGRILKRGKTTKGKEIQIRKQKIEELLKEYEQELQYDEELQAELKEHMEKINTLIIEATVNDELDVIDSDEVERIDQLRRKVRETIKKMRPAMQRPDSTQRREGVTLPQVIHENEQLSRAEKMQYLKTQVRGEAHRMIQHLHISEANYEVAWNMLKERYENPRMILFKLIDRMLLAQEVKDSSARALKSLHDTFHECLETIGGLGTDTEAWSPLIARISITKWDNETRRLYENHSGDSREIPTFKSTQTFLQRRFQTLELLESEKRQEKQGGTVKKTRMGCVICNGDHGVPYCREFLELKVKDRNRIIREKEWCANCLAHKKEKQCFSQMRINEQMNKFNKALFTGLQEISKGINEVEDKALRLETEYSTLRIQTIALQVTEFINEYIQFYEGILNLHYNHGHFVDIIKPGQITKLIERAGKTLPQGVEIRRQPIIETEVSHDDKYIKVIGYFIVTGRNNYSMLKITAIPLKVEGSVLHSFVAPRNLLVVDYNTLHYFELTAEDKARCLQLARAQIACSPTAVMNMDTKPNCILEEIYERSKNSTCPVVTRAIHQAQWSKMGTPNLWLIITPIPIHLSIICDGNRNERVLERVSFLKLSPRCIARTKNITLLPTSSGVETAITSYLKTPITPVAQLLTMPRHLLNTIQPTHINTQGDEFRTILLDEESLEQEVAHTPWRKIHESHWTYLTATGVITSIVVIGLLILWRYCPGIRKCRSGKALRQTPDHENNCYQKVIKYMEQKRSDQSFFKFINQKYNRLKLLIQFRITDVNSRNIWNKTPLHFAVLPGDEELARLLIKSGASVNCVDTNGDTPLHWAVRFGSVDTVIQLLKHRSDVNSRNNNGFTPLHEAVYAETVKTSKCPLGSNAYLNVRIPRGLKYIYDNVGNEFLVTSAPTLHYIYDNAGNEFIKIYPCHLSILSTDTASTLVRILVEAGADVNQQTVEGWTPLHFAVQRSLIDVVDILLQNGASVILTAQNLPVLLRMPRKVRALYGICYKVVNDDNMHVDSGSTVLHQAAELPTTDIAKLILDKGADINAQNSRGKTALHIAVENSQRDMVKFLILNGANINKKDNHGKAPLGNSLDLLDFSFDKQIWIKYIVLWQKRQEYLFMKSSLIDSRMQTWWDHCEDTVNKMKDFSFEKSNISLYTILRNIFNDHQVAEYMQTKLINLSSPDWICIDIYCKRFPKYKEVIKIIPHKLKAAEQRNSLLDKLLSEFNGIMHQLPPEILLEICSYLNNYDFKNFVLAFSEAS</sequence>
<dbReference type="Pfam" id="PF03564">
    <property type="entry name" value="DUF1759"/>
    <property type="match status" value="1"/>
</dbReference>
<feature type="repeat" description="ANK" evidence="3">
    <location>
        <begin position="339"/>
        <end position="371"/>
    </location>
</feature>
<evidence type="ECO:0000256" key="4">
    <source>
        <dbReference type="SAM" id="Coils"/>
    </source>
</evidence>
<dbReference type="PROSITE" id="PS50297">
    <property type="entry name" value="ANK_REP_REGION"/>
    <property type="match status" value="8"/>
</dbReference>
<feature type="repeat" description="ANK" evidence="3">
    <location>
        <begin position="161"/>
        <end position="199"/>
    </location>
</feature>
<dbReference type="Pfam" id="PF00023">
    <property type="entry name" value="Ank"/>
    <property type="match status" value="1"/>
</dbReference>
<keyword evidence="6" id="KW-1185">Reference proteome</keyword>
<keyword evidence="2 3" id="KW-0040">ANK repeat</keyword>
<keyword evidence="1" id="KW-0677">Repeat</keyword>
<dbReference type="InterPro" id="IPR012337">
    <property type="entry name" value="RNaseH-like_sf"/>
</dbReference>
<dbReference type="PANTHER" id="PTHR24126">
    <property type="entry name" value="ANKYRIN REPEAT, PH AND SEC7 DOMAIN CONTAINING PROTEIN SECG-RELATED"/>
    <property type="match status" value="1"/>
</dbReference>
<feature type="repeat" description="ANK" evidence="3">
    <location>
        <begin position="38"/>
        <end position="70"/>
    </location>
</feature>
<feature type="repeat" description="ANK" evidence="3">
    <location>
        <begin position="1813"/>
        <end position="1845"/>
    </location>
</feature>
<feature type="repeat" description="ANK" evidence="3">
    <location>
        <begin position="1846"/>
        <end position="1878"/>
    </location>
</feature>
<feature type="repeat" description="ANK" evidence="3">
    <location>
        <begin position="1582"/>
        <end position="1614"/>
    </location>
</feature>
<feature type="repeat" description="ANK" evidence="3">
    <location>
        <begin position="405"/>
        <end position="437"/>
    </location>
</feature>
<dbReference type="InterPro" id="IPR005312">
    <property type="entry name" value="DUF1759"/>
</dbReference>
<name>A0ABM5KCF7_DIAVI</name>
<feature type="repeat" description="ANK" evidence="3">
    <location>
        <begin position="1749"/>
        <end position="1781"/>
    </location>
</feature>
<dbReference type="PANTHER" id="PTHR24126:SF14">
    <property type="entry name" value="ANK_REP_REGION DOMAIN-CONTAINING PROTEIN"/>
    <property type="match status" value="1"/>
</dbReference>
<evidence type="ECO:0000256" key="1">
    <source>
        <dbReference type="ARBA" id="ARBA00022737"/>
    </source>
</evidence>
<dbReference type="GeneID" id="126885351"/>
<dbReference type="RefSeq" id="XP_050507865.1">
    <property type="nucleotide sequence ID" value="XM_050651908.1"/>
</dbReference>
<feature type="repeat" description="ANK" evidence="3">
    <location>
        <begin position="240"/>
        <end position="272"/>
    </location>
</feature>
<reference evidence="5" key="1">
    <citation type="submission" date="2025-05" db="UniProtKB">
        <authorList>
            <consortium name="EnsemblMetazoa"/>
        </authorList>
    </citation>
    <scope>IDENTIFICATION</scope>
</reference>
<dbReference type="Gene3D" id="1.25.40.20">
    <property type="entry name" value="Ankyrin repeat-containing domain"/>
    <property type="match status" value="6"/>
</dbReference>
<feature type="coiled-coil region" evidence="4">
    <location>
        <begin position="1152"/>
        <end position="1179"/>
    </location>
</feature>
<dbReference type="Gene3D" id="3.30.420.10">
    <property type="entry name" value="Ribonuclease H-like superfamily/Ribonuclease H"/>
    <property type="match status" value="1"/>
</dbReference>
<dbReference type="SUPFAM" id="SSF53098">
    <property type="entry name" value="Ribonuclease H-like"/>
    <property type="match status" value="1"/>
</dbReference>
<dbReference type="Proteomes" id="UP001652700">
    <property type="component" value="Unplaced"/>
</dbReference>
<dbReference type="InterPro" id="IPR036770">
    <property type="entry name" value="Ankyrin_rpt-contain_sf"/>
</dbReference>
<evidence type="ECO:0000313" key="6">
    <source>
        <dbReference type="Proteomes" id="UP001652700"/>
    </source>
</evidence>
<dbReference type="SMART" id="SM00248">
    <property type="entry name" value="ANK"/>
    <property type="match status" value="17"/>
</dbReference>
<dbReference type="PRINTS" id="PR01415">
    <property type="entry name" value="ANKYRIN"/>
</dbReference>